<evidence type="ECO:0000259" key="1">
    <source>
        <dbReference type="Pfam" id="PF08818"/>
    </source>
</evidence>
<dbReference type="HOGENOM" id="CLU_130827_1_0_6"/>
<dbReference type="STRING" id="637905.SVI_2716"/>
<dbReference type="EMBL" id="AP011177">
    <property type="protein sequence ID" value="BAJ02687.1"/>
    <property type="molecule type" value="Genomic_DNA"/>
</dbReference>
<feature type="domain" description="YdhG-like" evidence="1">
    <location>
        <begin position="19"/>
        <end position="120"/>
    </location>
</feature>
<reference evidence="3" key="1">
    <citation type="journal article" date="2010" name="Mol. Biosyst.">
        <title>Complete genome sequence and comparative analysis of Shewanella violacea, a psychrophilic and piezophilic bacterium from deep sea floor sediments.</title>
        <authorList>
            <person name="Aono E."/>
            <person name="Baba T."/>
            <person name="Ara T."/>
            <person name="Nishi T."/>
            <person name="Nakamichi T."/>
            <person name="Inamoto E."/>
            <person name="Toyonaga H."/>
            <person name="Hasegawa M."/>
            <person name="Takai Y."/>
            <person name="Okumura Y."/>
            <person name="Baba M."/>
            <person name="Tomita M."/>
            <person name="Kato C."/>
            <person name="Oshima T."/>
            <person name="Nakasone K."/>
            <person name="Mori H."/>
        </authorList>
    </citation>
    <scope>NUCLEOTIDE SEQUENCE [LARGE SCALE GENOMIC DNA]</scope>
    <source>
        <strain evidence="3">JCM 10179 / CIP 106290 / LMG 19151 / DSS12</strain>
    </source>
</reference>
<accession>D4ZLY8</accession>
<proteinExistence type="predicted"/>
<name>D4ZLY8_SHEVD</name>
<dbReference type="RefSeq" id="WP_013051987.1">
    <property type="nucleotide sequence ID" value="NC_014012.1"/>
</dbReference>
<evidence type="ECO:0000313" key="2">
    <source>
        <dbReference type="EMBL" id="BAJ02687.1"/>
    </source>
</evidence>
<dbReference type="KEGG" id="svo:SVI_2716"/>
<organism evidence="2 3">
    <name type="scientific">Shewanella violacea (strain JCM 10179 / CIP 106290 / LMG 19151 / DSS12)</name>
    <dbReference type="NCBI Taxonomy" id="637905"/>
    <lineage>
        <taxon>Bacteria</taxon>
        <taxon>Pseudomonadati</taxon>
        <taxon>Pseudomonadota</taxon>
        <taxon>Gammaproteobacteria</taxon>
        <taxon>Alteromonadales</taxon>
        <taxon>Shewanellaceae</taxon>
        <taxon>Shewanella</taxon>
    </lineage>
</organism>
<gene>
    <name evidence="2" type="ordered locus">SVI_2716</name>
</gene>
<evidence type="ECO:0000313" key="3">
    <source>
        <dbReference type="Proteomes" id="UP000002350"/>
    </source>
</evidence>
<dbReference type="AlphaFoldDB" id="D4ZLY8"/>
<keyword evidence="3" id="KW-1185">Reference proteome</keyword>
<protein>
    <recommendedName>
        <fullName evidence="1">YdhG-like domain-containing protein</fullName>
    </recommendedName>
</protein>
<dbReference type="Pfam" id="PF08818">
    <property type="entry name" value="DUF1801"/>
    <property type="match status" value="1"/>
</dbReference>
<dbReference type="OrthoDB" id="328972at2"/>
<dbReference type="InterPro" id="IPR014922">
    <property type="entry name" value="YdhG-like"/>
</dbReference>
<dbReference type="eggNOG" id="COG5646">
    <property type="taxonomic scope" value="Bacteria"/>
</dbReference>
<dbReference type="Proteomes" id="UP000002350">
    <property type="component" value="Chromosome"/>
</dbReference>
<sequence>MNKQIKLKFDAYPADVAQILMGLRRTILELAAEIEDGKVEEALKWGEPSYIVKHGSTIRFDWKAASPKQYRIYFNCKTCLIETFKALYGNTFTYEGNRAMVFSTSDIIPMTQLKHCLSLALKYHSIKHLPLLGA</sequence>
<dbReference type="SUPFAM" id="SSF159888">
    <property type="entry name" value="YdhG-like"/>
    <property type="match status" value="1"/>
</dbReference>